<dbReference type="CDD" id="cd04301">
    <property type="entry name" value="NAT_SF"/>
    <property type="match status" value="1"/>
</dbReference>
<evidence type="ECO:0000313" key="4">
    <source>
        <dbReference type="EMBL" id="OHT16589.1"/>
    </source>
</evidence>
<evidence type="ECO:0000259" key="3">
    <source>
        <dbReference type="PROSITE" id="PS51186"/>
    </source>
</evidence>
<evidence type="ECO:0000256" key="2">
    <source>
        <dbReference type="ARBA" id="ARBA00023315"/>
    </source>
</evidence>
<proteinExistence type="predicted"/>
<gene>
    <name evidence="4" type="primary">NAA50</name>
    <name evidence="4" type="ORF">TRFO_41726</name>
</gene>
<dbReference type="InterPro" id="IPR051556">
    <property type="entry name" value="N-term/lysine_N-AcTrnsfr"/>
</dbReference>
<reference evidence="4" key="1">
    <citation type="submission" date="2016-10" db="EMBL/GenBank/DDBJ databases">
        <authorList>
            <person name="Benchimol M."/>
            <person name="Almeida L.G."/>
            <person name="Vasconcelos A.T."/>
            <person name="Perreira-Neves A."/>
            <person name="Rosa I.A."/>
            <person name="Tasca T."/>
            <person name="Bogo M.R."/>
            <person name="de Souza W."/>
        </authorList>
    </citation>
    <scope>NUCLEOTIDE SEQUENCE [LARGE SCALE GENOMIC DNA]</scope>
    <source>
        <strain evidence="4">K</strain>
    </source>
</reference>
<sequence>MNDPISIHIIPIDHQNISQLKILHQENFNMNYPDYFYNSLEQGFLDFGFYAQAKDIKEIVGEITLQWKVVKNQMALYVCTLSVSPKYRRQGIASKLLDYAISIADNAHFIYLHTECNNFGAQNLYKNHGFIVQKIVPNYYDSESLDAYKMRRENEYVEIENGNYYHIYLFLKDIGYIHSVTDDNEGIEYNQADESVLNHNRDITNFDNQYLEFI</sequence>
<dbReference type="Pfam" id="PF00583">
    <property type="entry name" value="Acetyltransf_1"/>
    <property type="match status" value="1"/>
</dbReference>
<keyword evidence="5" id="KW-1185">Reference proteome</keyword>
<dbReference type="OrthoDB" id="10264728at2759"/>
<dbReference type="Proteomes" id="UP000179807">
    <property type="component" value="Unassembled WGS sequence"/>
</dbReference>
<dbReference type="RefSeq" id="XP_068369725.1">
    <property type="nucleotide sequence ID" value="XM_068513949.1"/>
</dbReference>
<dbReference type="SUPFAM" id="SSF55729">
    <property type="entry name" value="Acyl-CoA N-acyltransferases (Nat)"/>
    <property type="match status" value="1"/>
</dbReference>
<dbReference type="GO" id="GO:0031415">
    <property type="term" value="C:NatA complex"/>
    <property type="evidence" value="ECO:0007669"/>
    <property type="project" value="TreeGrafter"/>
</dbReference>
<keyword evidence="1" id="KW-0808">Transferase</keyword>
<dbReference type="VEuPathDB" id="TrichDB:TRFO_41726"/>
<dbReference type="PANTHER" id="PTHR42919:SF8">
    <property type="entry name" value="N-ALPHA-ACETYLTRANSFERASE 50"/>
    <property type="match status" value="1"/>
</dbReference>
<evidence type="ECO:0000313" key="5">
    <source>
        <dbReference type="Proteomes" id="UP000179807"/>
    </source>
</evidence>
<dbReference type="Gene3D" id="3.40.630.30">
    <property type="match status" value="1"/>
</dbReference>
<dbReference type="InterPro" id="IPR000182">
    <property type="entry name" value="GNAT_dom"/>
</dbReference>
<dbReference type="InterPro" id="IPR016181">
    <property type="entry name" value="Acyl_CoA_acyltransferase"/>
</dbReference>
<dbReference type="EMBL" id="MLAK01000096">
    <property type="protein sequence ID" value="OHT16589.1"/>
    <property type="molecule type" value="Genomic_DNA"/>
</dbReference>
<protein>
    <submittedName>
        <fullName evidence="4">N(Alpha)-acetyltransferase 50, NatE catalytic subunit</fullName>
    </submittedName>
</protein>
<dbReference type="GO" id="GO:0007064">
    <property type="term" value="P:mitotic sister chromatid cohesion"/>
    <property type="evidence" value="ECO:0007669"/>
    <property type="project" value="TreeGrafter"/>
</dbReference>
<name>A0A1J4L3U5_9EUKA</name>
<evidence type="ECO:0000256" key="1">
    <source>
        <dbReference type="ARBA" id="ARBA00022679"/>
    </source>
</evidence>
<dbReference type="GO" id="GO:0016747">
    <property type="term" value="F:acyltransferase activity, transferring groups other than amino-acyl groups"/>
    <property type="evidence" value="ECO:0007669"/>
    <property type="project" value="InterPro"/>
</dbReference>
<dbReference type="PANTHER" id="PTHR42919">
    <property type="entry name" value="N-ALPHA-ACETYLTRANSFERASE"/>
    <property type="match status" value="1"/>
</dbReference>
<dbReference type="AlphaFoldDB" id="A0A1J4L3U5"/>
<keyword evidence="2" id="KW-0012">Acyltransferase</keyword>
<dbReference type="GeneID" id="94848653"/>
<organism evidence="4 5">
    <name type="scientific">Tritrichomonas foetus</name>
    <dbReference type="NCBI Taxonomy" id="1144522"/>
    <lineage>
        <taxon>Eukaryota</taxon>
        <taxon>Metamonada</taxon>
        <taxon>Parabasalia</taxon>
        <taxon>Tritrichomonadida</taxon>
        <taxon>Tritrichomonadidae</taxon>
        <taxon>Tritrichomonas</taxon>
    </lineage>
</organism>
<comment type="caution">
    <text evidence="4">The sequence shown here is derived from an EMBL/GenBank/DDBJ whole genome shotgun (WGS) entry which is preliminary data.</text>
</comment>
<feature type="domain" description="N-acetyltransferase" evidence="3">
    <location>
        <begin position="7"/>
        <end position="155"/>
    </location>
</feature>
<accession>A0A1J4L3U5</accession>
<dbReference type="PROSITE" id="PS51186">
    <property type="entry name" value="GNAT"/>
    <property type="match status" value="1"/>
</dbReference>